<evidence type="ECO:0000313" key="3">
    <source>
        <dbReference type="Proteomes" id="UP001153714"/>
    </source>
</evidence>
<reference evidence="2" key="2">
    <citation type="submission" date="2022-10" db="EMBL/GenBank/DDBJ databases">
        <authorList>
            <consortium name="ENA_rothamsted_submissions"/>
            <consortium name="culmorum"/>
            <person name="King R."/>
        </authorList>
    </citation>
    <scope>NUCLEOTIDE SEQUENCE</scope>
</reference>
<dbReference type="OrthoDB" id="691673at2759"/>
<dbReference type="Gene3D" id="1.10.10.60">
    <property type="entry name" value="Homeodomain-like"/>
    <property type="match status" value="1"/>
</dbReference>
<accession>A0A9P0C391</accession>
<dbReference type="EMBL" id="OU893342">
    <property type="protein sequence ID" value="CAH0748052.1"/>
    <property type="molecule type" value="Genomic_DNA"/>
</dbReference>
<evidence type="ECO:0000259" key="1">
    <source>
        <dbReference type="Pfam" id="PF13837"/>
    </source>
</evidence>
<dbReference type="Proteomes" id="UP001153714">
    <property type="component" value="Chromosome 11"/>
</dbReference>
<dbReference type="InterPro" id="IPR044822">
    <property type="entry name" value="Myb_DNA-bind_4"/>
</dbReference>
<proteinExistence type="predicted"/>
<reference evidence="2" key="1">
    <citation type="submission" date="2021-12" db="EMBL/GenBank/DDBJ databases">
        <authorList>
            <person name="King R."/>
        </authorList>
    </citation>
    <scope>NUCLEOTIDE SEQUENCE</scope>
</reference>
<dbReference type="Pfam" id="PF13837">
    <property type="entry name" value="Myb_DNA-bind_4"/>
    <property type="match status" value="1"/>
</dbReference>
<keyword evidence="3" id="KW-1185">Reference proteome</keyword>
<evidence type="ECO:0000313" key="2">
    <source>
        <dbReference type="EMBL" id="CAH0748052.1"/>
    </source>
</evidence>
<feature type="domain" description="Myb/SANT-like DNA-binding" evidence="1">
    <location>
        <begin position="6"/>
        <end position="63"/>
    </location>
</feature>
<name>A0A9P0C391_9NEOP</name>
<gene>
    <name evidence="2" type="ORF">DIATSA_LOCUS1753</name>
</gene>
<sequence length="207" mass="25288">MLETPKKKKRIWMAISENLKDYNIDMTPDQVRWKINALTKKYKKCIETECLNKFKYFKEMDNIYSLYNVDSDAYLISELMHDIRIKNGKTLSNNKRQFPESKHSIKIRKIRLANRIESDRCQAKINLERQWIEYLHIQECLRIQRDETIDRGLDIKEQELQLRKKELDLKQSIELRNIQLNEKYLDEYLQVQKEKCELLKQFFMNTF</sequence>
<dbReference type="AlphaFoldDB" id="A0A9P0C391"/>
<protein>
    <recommendedName>
        <fullName evidence="1">Myb/SANT-like DNA-binding domain-containing protein</fullName>
    </recommendedName>
</protein>
<organism evidence="2 3">
    <name type="scientific">Diatraea saccharalis</name>
    <name type="common">sugarcane borer</name>
    <dbReference type="NCBI Taxonomy" id="40085"/>
    <lineage>
        <taxon>Eukaryota</taxon>
        <taxon>Metazoa</taxon>
        <taxon>Ecdysozoa</taxon>
        <taxon>Arthropoda</taxon>
        <taxon>Hexapoda</taxon>
        <taxon>Insecta</taxon>
        <taxon>Pterygota</taxon>
        <taxon>Neoptera</taxon>
        <taxon>Endopterygota</taxon>
        <taxon>Lepidoptera</taxon>
        <taxon>Glossata</taxon>
        <taxon>Ditrysia</taxon>
        <taxon>Pyraloidea</taxon>
        <taxon>Crambidae</taxon>
        <taxon>Crambinae</taxon>
        <taxon>Diatraea</taxon>
    </lineage>
</organism>